<protein>
    <submittedName>
        <fullName evidence="2">Uncharacterized protein</fullName>
    </submittedName>
</protein>
<feature type="transmembrane region" description="Helical" evidence="1">
    <location>
        <begin position="16"/>
        <end position="35"/>
    </location>
</feature>
<accession>A0A4R7S2Z4</accession>
<gene>
    <name evidence="2" type="ORF">EI77_01235</name>
</gene>
<comment type="caution">
    <text evidence="2">The sequence shown here is derived from an EMBL/GenBank/DDBJ whole genome shotgun (WGS) entry which is preliminary data.</text>
</comment>
<dbReference type="SUPFAM" id="SSF54523">
    <property type="entry name" value="Pili subunits"/>
    <property type="match status" value="1"/>
</dbReference>
<sequence length="538" mass="59827">MSASKLNPRMARGLRIFGWMVFTLTVVGLLMYSLLGWQAARRWEGVQKMLDREGEPRKFTDLLPSRLPESQNYAAIRPLRMIAAIEDRDETLGEPGAKRKALVELTQGIERVGIYRSSAVLGQPSQWPGLAKELVSSGLLQELPLPGREPRAILNLLDETRTLLKELAAPAMSYADAQFVPSLRDRPLPPSLLLIPMPYHRPVMQACFALSLHGLAAADAGEYHAAVADACAVSLLAKACHQEPNMLCHLLAITWDTLAIELTWNIFRASPMPLTETDLHHLQKVLSGVNAAESYLQVVRGEMIISLNSFDIMAGDPATRRDFVDKVGTSGVTWVKSIEMVPDSYFILNKATLVEAEMEFLIRPYKAGGLASVLENDHRIQNYLDLSGTSALNLDRYFANAIIPSFHRLAGQTMKTEITLRQAVIACALERFFLAHQSYPASLEELKPVYLQDIPTDLMDGQPMRYSRRPEGRYILWSVGLDKQDDGGEIILEPGKRLAAKNFLLPDYQGDWTWQYSPVTATPMPVGDVPQTLVPVGP</sequence>
<keyword evidence="1" id="KW-0472">Membrane</keyword>
<dbReference type="InterPro" id="IPR045584">
    <property type="entry name" value="Pilin-like"/>
</dbReference>
<evidence type="ECO:0000256" key="1">
    <source>
        <dbReference type="SAM" id="Phobius"/>
    </source>
</evidence>
<evidence type="ECO:0000313" key="2">
    <source>
        <dbReference type="EMBL" id="TDU72770.1"/>
    </source>
</evidence>
<organism evidence="2 3">
    <name type="scientific">Prosthecobacter fusiformis</name>
    <dbReference type="NCBI Taxonomy" id="48464"/>
    <lineage>
        <taxon>Bacteria</taxon>
        <taxon>Pseudomonadati</taxon>
        <taxon>Verrucomicrobiota</taxon>
        <taxon>Verrucomicrobiia</taxon>
        <taxon>Verrucomicrobiales</taxon>
        <taxon>Verrucomicrobiaceae</taxon>
        <taxon>Prosthecobacter</taxon>
    </lineage>
</organism>
<dbReference type="EMBL" id="SOCA01000002">
    <property type="protein sequence ID" value="TDU72770.1"/>
    <property type="molecule type" value="Genomic_DNA"/>
</dbReference>
<keyword evidence="1" id="KW-1133">Transmembrane helix</keyword>
<reference evidence="2 3" key="1">
    <citation type="submission" date="2019-03" db="EMBL/GenBank/DDBJ databases">
        <title>Genomic Encyclopedia of Archaeal and Bacterial Type Strains, Phase II (KMG-II): from individual species to whole genera.</title>
        <authorList>
            <person name="Goeker M."/>
        </authorList>
    </citation>
    <scope>NUCLEOTIDE SEQUENCE [LARGE SCALE GENOMIC DNA]</scope>
    <source>
        <strain evidence="2 3">ATCC 25309</strain>
    </source>
</reference>
<proteinExistence type="predicted"/>
<evidence type="ECO:0000313" key="3">
    <source>
        <dbReference type="Proteomes" id="UP000295662"/>
    </source>
</evidence>
<dbReference type="AlphaFoldDB" id="A0A4R7S2Z4"/>
<keyword evidence="1" id="KW-0812">Transmembrane</keyword>
<keyword evidence="3" id="KW-1185">Reference proteome</keyword>
<name>A0A4R7S2Z4_9BACT</name>
<dbReference type="Proteomes" id="UP000295662">
    <property type="component" value="Unassembled WGS sequence"/>
</dbReference>